<gene>
    <name evidence="7" type="ORF">SAMN02745207_00155</name>
</gene>
<sequence>MSNSGNLPVIVALLAATLRMATPLIFAALGGVFSERAGVVNIGLDGMMTAGAFFSIVATISTGNPWIGILAGIIAGALVAVIHAVLSVSLRADQVVSGVAINLFAAGLASFLIYELYKTNGQTQVVTGIPYPSVAISKIPLVGGFLAELDWFVILAIVLVFVGNFVLYKTSLGLRIRSVGEHPSAADTVGINVYAIRYFCVILSGALAGLGGTYLSLGSIRLFRDGMVAGRGFIALAAMIFGNWKPKGALYACIFFGFAQALELFAQGFGLGLPTQVYQALPYVLTMLALAGFVGKTTAPKADGTPYVKGER</sequence>
<dbReference type="OrthoDB" id="9792579at2"/>
<feature type="transmembrane region" description="Helical" evidence="6">
    <location>
        <begin position="95"/>
        <end position="114"/>
    </location>
</feature>
<feature type="transmembrane region" description="Helical" evidence="6">
    <location>
        <begin position="249"/>
        <end position="271"/>
    </location>
</feature>
<keyword evidence="8" id="KW-1185">Reference proteome</keyword>
<feature type="transmembrane region" description="Helical" evidence="6">
    <location>
        <begin position="189"/>
        <end position="210"/>
    </location>
</feature>
<feature type="transmembrane region" description="Helical" evidence="6">
    <location>
        <begin position="222"/>
        <end position="242"/>
    </location>
</feature>
<dbReference type="GO" id="GO:0022857">
    <property type="term" value="F:transmembrane transporter activity"/>
    <property type="evidence" value="ECO:0007669"/>
    <property type="project" value="InterPro"/>
</dbReference>
<dbReference type="AlphaFoldDB" id="A0A1M5QKL3"/>
<keyword evidence="3 6" id="KW-0812">Transmembrane</keyword>
<reference evidence="7 8" key="1">
    <citation type="submission" date="2016-11" db="EMBL/GenBank/DDBJ databases">
        <authorList>
            <person name="Jaros S."/>
            <person name="Januszkiewicz K."/>
            <person name="Wedrychowicz H."/>
        </authorList>
    </citation>
    <scope>NUCLEOTIDE SEQUENCE [LARGE SCALE GENOMIC DNA]</scope>
    <source>
        <strain evidence="7 8">DSM 8605</strain>
    </source>
</reference>
<evidence type="ECO:0000256" key="5">
    <source>
        <dbReference type="ARBA" id="ARBA00023136"/>
    </source>
</evidence>
<accession>A0A1M5QKL3</accession>
<evidence type="ECO:0000313" key="8">
    <source>
        <dbReference type="Proteomes" id="UP000184447"/>
    </source>
</evidence>
<feature type="transmembrane region" description="Helical" evidence="6">
    <location>
        <begin position="39"/>
        <end position="60"/>
    </location>
</feature>
<feature type="transmembrane region" description="Helical" evidence="6">
    <location>
        <begin position="6"/>
        <end position="32"/>
    </location>
</feature>
<evidence type="ECO:0000256" key="2">
    <source>
        <dbReference type="ARBA" id="ARBA00022475"/>
    </source>
</evidence>
<proteinExistence type="predicted"/>
<protein>
    <submittedName>
        <fullName evidence="7">Nucleoside ABC transporter membrane protein</fullName>
    </submittedName>
</protein>
<organism evidence="7 8">
    <name type="scientific">Clostridium grantii DSM 8605</name>
    <dbReference type="NCBI Taxonomy" id="1121316"/>
    <lineage>
        <taxon>Bacteria</taxon>
        <taxon>Bacillati</taxon>
        <taxon>Bacillota</taxon>
        <taxon>Clostridia</taxon>
        <taxon>Eubacteriales</taxon>
        <taxon>Clostridiaceae</taxon>
        <taxon>Clostridium</taxon>
    </lineage>
</organism>
<dbReference type="Pfam" id="PF02653">
    <property type="entry name" value="BPD_transp_2"/>
    <property type="match status" value="1"/>
</dbReference>
<evidence type="ECO:0000256" key="1">
    <source>
        <dbReference type="ARBA" id="ARBA00004651"/>
    </source>
</evidence>
<feature type="transmembrane region" description="Helical" evidence="6">
    <location>
        <begin position="66"/>
        <end position="88"/>
    </location>
</feature>
<dbReference type="GO" id="GO:0005886">
    <property type="term" value="C:plasma membrane"/>
    <property type="evidence" value="ECO:0007669"/>
    <property type="project" value="UniProtKB-SubCell"/>
</dbReference>
<evidence type="ECO:0000256" key="3">
    <source>
        <dbReference type="ARBA" id="ARBA00022692"/>
    </source>
</evidence>
<dbReference type="STRING" id="1121316.SAMN02745207_00155"/>
<dbReference type="PANTHER" id="PTHR43370:SF1">
    <property type="entry name" value="GUANOSINE ABC TRANSPORTER PERMEASE PROTEIN NUPQ"/>
    <property type="match status" value="1"/>
</dbReference>
<evidence type="ECO:0000256" key="4">
    <source>
        <dbReference type="ARBA" id="ARBA00022989"/>
    </source>
</evidence>
<keyword evidence="5 6" id="KW-0472">Membrane</keyword>
<feature type="transmembrane region" description="Helical" evidence="6">
    <location>
        <begin position="151"/>
        <end position="168"/>
    </location>
</feature>
<evidence type="ECO:0000313" key="7">
    <source>
        <dbReference type="EMBL" id="SHH14594.1"/>
    </source>
</evidence>
<dbReference type="InterPro" id="IPR001851">
    <property type="entry name" value="ABC_transp_permease"/>
</dbReference>
<evidence type="ECO:0000256" key="6">
    <source>
        <dbReference type="SAM" id="Phobius"/>
    </source>
</evidence>
<keyword evidence="2" id="KW-1003">Cell membrane</keyword>
<dbReference type="Proteomes" id="UP000184447">
    <property type="component" value="Unassembled WGS sequence"/>
</dbReference>
<dbReference type="PANTHER" id="PTHR43370">
    <property type="entry name" value="SUGAR ABC TRANSPORTER INTEGRAL MEMBRANE PROTEIN-RELATED"/>
    <property type="match status" value="1"/>
</dbReference>
<feature type="transmembrane region" description="Helical" evidence="6">
    <location>
        <begin position="277"/>
        <end position="295"/>
    </location>
</feature>
<dbReference type="RefSeq" id="WP_073335982.1">
    <property type="nucleotide sequence ID" value="NZ_FQXM01000002.1"/>
</dbReference>
<keyword evidence="4 6" id="KW-1133">Transmembrane helix</keyword>
<name>A0A1M5QKL3_9CLOT</name>
<dbReference type="EMBL" id="FQXM01000002">
    <property type="protein sequence ID" value="SHH14594.1"/>
    <property type="molecule type" value="Genomic_DNA"/>
</dbReference>
<comment type="subcellular location">
    <subcellularLocation>
        <location evidence="1">Cell membrane</location>
        <topology evidence="1">Multi-pass membrane protein</topology>
    </subcellularLocation>
</comment>
<dbReference type="CDD" id="cd06580">
    <property type="entry name" value="TM_PBP1_transp_TpRbsC_like"/>
    <property type="match status" value="1"/>
</dbReference>